<keyword evidence="1" id="KW-0732">Signal</keyword>
<organism evidence="2 3">
    <name type="scientific">Cudoniella acicularis</name>
    <dbReference type="NCBI Taxonomy" id="354080"/>
    <lineage>
        <taxon>Eukaryota</taxon>
        <taxon>Fungi</taxon>
        <taxon>Dikarya</taxon>
        <taxon>Ascomycota</taxon>
        <taxon>Pezizomycotina</taxon>
        <taxon>Leotiomycetes</taxon>
        <taxon>Helotiales</taxon>
        <taxon>Tricladiaceae</taxon>
        <taxon>Cudoniella</taxon>
    </lineage>
</organism>
<dbReference type="Proteomes" id="UP000566819">
    <property type="component" value="Unassembled WGS sequence"/>
</dbReference>
<gene>
    <name evidence="2" type="ORF">G7Y89_g3019</name>
</gene>
<sequence length="149" mass="15880">MYTSNLLPIIITTLSLITASSCGSIQISNTIPGKGVACWLTISDICGCSGTSKLDDHRCAELKSYEHGRQSFKVVKSDRSGYCASGLTVNFDDSASTVYPIFNVILVSQCGQKGVQFRGKGANVNRERSLNLETTAEASSTTAKIIDSS</sequence>
<feature type="signal peptide" evidence="1">
    <location>
        <begin position="1"/>
        <end position="22"/>
    </location>
</feature>
<evidence type="ECO:0000313" key="3">
    <source>
        <dbReference type="Proteomes" id="UP000566819"/>
    </source>
</evidence>
<evidence type="ECO:0000256" key="1">
    <source>
        <dbReference type="SAM" id="SignalP"/>
    </source>
</evidence>
<name>A0A8H4RV75_9HELO</name>
<dbReference type="AlphaFoldDB" id="A0A8H4RV75"/>
<comment type="caution">
    <text evidence="2">The sequence shown here is derived from an EMBL/GenBank/DDBJ whole genome shotgun (WGS) entry which is preliminary data.</text>
</comment>
<reference evidence="2 3" key="1">
    <citation type="submission" date="2020-03" db="EMBL/GenBank/DDBJ databases">
        <title>Draft Genome Sequence of Cudoniella acicularis.</title>
        <authorList>
            <person name="Buettner E."/>
            <person name="Kellner H."/>
        </authorList>
    </citation>
    <scope>NUCLEOTIDE SEQUENCE [LARGE SCALE GENOMIC DNA]</scope>
    <source>
        <strain evidence="2 3">DSM 108380</strain>
    </source>
</reference>
<evidence type="ECO:0000313" key="2">
    <source>
        <dbReference type="EMBL" id="KAF4635092.1"/>
    </source>
</evidence>
<feature type="chain" id="PRO_5034760102" evidence="1">
    <location>
        <begin position="23"/>
        <end position="149"/>
    </location>
</feature>
<keyword evidence="3" id="KW-1185">Reference proteome</keyword>
<accession>A0A8H4RV75</accession>
<protein>
    <submittedName>
        <fullName evidence="2">Uncharacterized protein</fullName>
    </submittedName>
</protein>
<proteinExistence type="predicted"/>
<dbReference type="EMBL" id="JAAMPI010000142">
    <property type="protein sequence ID" value="KAF4635092.1"/>
    <property type="molecule type" value="Genomic_DNA"/>
</dbReference>